<dbReference type="PANTHER" id="PTHR21363">
    <property type="entry name" value="PREPHENATE DEHYDROGENASE"/>
    <property type="match status" value="1"/>
</dbReference>
<dbReference type="SUPFAM" id="SSF48179">
    <property type="entry name" value="6-phosphogluconate dehydrogenase C-terminal domain-like"/>
    <property type="match status" value="1"/>
</dbReference>
<dbReference type="GO" id="GO:0006571">
    <property type="term" value="P:tyrosine biosynthetic process"/>
    <property type="evidence" value="ECO:0007669"/>
    <property type="project" value="InterPro"/>
</dbReference>
<dbReference type="GO" id="GO:0070403">
    <property type="term" value="F:NAD+ binding"/>
    <property type="evidence" value="ECO:0007669"/>
    <property type="project" value="InterPro"/>
</dbReference>
<dbReference type="PROSITE" id="PS51176">
    <property type="entry name" value="PDH_ADH"/>
    <property type="match status" value="1"/>
</dbReference>
<dbReference type="PANTHER" id="PTHR21363:SF0">
    <property type="entry name" value="PREPHENATE DEHYDROGENASE [NADP(+)]"/>
    <property type="match status" value="1"/>
</dbReference>
<dbReference type="InterPro" id="IPR046825">
    <property type="entry name" value="PDH_C"/>
</dbReference>
<gene>
    <name evidence="3" type="ORF">BLA27_08105</name>
</gene>
<dbReference type="InterPro" id="IPR036291">
    <property type="entry name" value="NAD(P)-bd_dom_sf"/>
</dbReference>
<dbReference type="InterPro" id="IPR008927">
    <property type="entry name" value="6-PGluconate_DH-like_C_sf"/>
</dbReference>
<dbReference type="Proteomes" id="UP000182985">
    <property type="component" value="Unassembled WGS sequence"/>
</dbReference>
<dbReference type="InterPro" id="IPR046826">
    <property type="entry name" value="PDH_N"/>
</dbReference>
<protein>
    <submittedName>
        <fullName evidence="3">Prephenate dehydrogenase</fullName>
    </submittedName>
</protein>
<reference evidence="3 4" key="1">
    <citation type="submission" date="2016-10" db="EMBL/GenBank/DDBJ databases">
        <title>The Draft Genome Sequence of the Potato Rhizosphere Bacteria Ochrobactrum sp. IPA7.2.</title>
        <authorList>
            <person name="Gogoleva N.E."/>
            <person name="Khlopko Y.A."/>
            <person name="Burygin G.L."/>
            <person name="Plotnikov A.O."/>
        </authorList>
    </citation>
    <scope>NUCLEOTIDE SEQUENCE [LARGE SCALE GENOMIC DNA]</scope>
    <source>
        <strain evidence="3 4">IPA7.2</strain>
    </source>
</reference>
<name>A0A1J6HM46_9HYPH</name>
<feature type="domain" description="Prephenate/arogenate dehydrogenase" evidence="2">
    <location>
        <begin position="9"/>
        <end position="279"/>
    </location>
</feature>
<organism evidence="3 4">
    <name type="scientific">Brucella cytisi</name>
    <dbReference type="NCBI Taxonomy" id="407152"/>
    <lineage>
        <taxon>Bacteria</taxon>
        <taxon>Pseudomonadati</taxon>
        <taxon>Pseudomonadota</taxon>
        <taxon>Alphaproteobacteria</taxon>
        <taxon>Hyphomicrobiales</taxon>
        <taxon>Brucellaceae</taxon>
        <taxon>Brucella/Ochrobactrum group</taxon>
        <taxon>Brucella</taxon>
    </lineage>
</organism>
<dbReference type="Gene3D" id="3.40.50.720">
    <property type="entry name" value="NAD(P)-binding Rossmann-like Domain"/>
    <property type="match status" value="1"/>
</dbReference>
<dbReference type="RefSeq" id="WP_071631282.1">
    <property type="nucleotide sequence ID" value="NZ_MOEC01000006.1"/>
</dbReference>
<keyword evidence="4" id="KW-1185">Reference proteome</keyword>
<dbReference type="GO" id="GO:0008977">
    <property type="term" value="F:prephenate dehydrogenase (NAD+) activity"/>
    <property type="evidence" value="ECO:0007669"/>
    <property type="project" value="InterPro"/>
</dbReference>
<dbReference type="InterPro" id="IPR003099">
    <property type="entry name" value="Prephen_DH"/>
</dbReference>
<dbReference type="Pfam" id="PF20463">
    <property type="entry name" value="PDH_C"/>
    <property type="match status" value="1"/>
</dbReference>
<dbReference type="OrthoDB" id="9800497at2"/>
<dbReference type="InterPro" id="IPR050812">
    <property type="entry name" value="Preph/Arog_dehydrog"/>
</dbReference>
<comment type="caution">
    <text evidence="3">The sequence shown here is derived from an EMBL/GenBank/DDBJ whole genome shotgun (WGS) entry which is preliminary data.</text>
</comment>
<keyword evidence="1" id="KW-0560">Oxidoreductase</keyword>
<dbReference type="Pfam" id="PF02153">
    <property type="entry name" value="PDH_N"/>
    <property type="match status" value="1"/>
</dbReference>
<dbReference type="EMBL" id="MOEC01000006">
    <property type="protein sequence ID" value="OIS94045.1"/>
    <property type="molecule type" value="Genomic_DNA"/>
</dbReference>
<evidence type="ECO:0000313" key="4">
    <source>
        <dbReference type="Proteomes" id="UP000182985"/>
    </source>
</evidence>
<dbReference type="Gene3D" id="1.10.3660.10">
    <property type="entry name" value="6-phosphogluconate dehydrogenase C-terminal like domain"/>
    <property type="match status" value="1"/>
</dbReference>
<dbReference type="SUPFAM" id="SSF51735">
    <property type="entry name" value="NAD(P)-binding Rossmann-fold domains"/>
    <property type="match status" value="1"/>
</dbReference>
<dbReference type="AlphaFoldDB" id="A0A1J6HM46"/>
<proteinExistence type="predicted"/>
<sequence>MSCDNNQHIKIGIIGFGAFGQLIARHLNPYFQLYAYDSVADLEQTERIHGVTLTSMEQVAQCNIVILATPVATLDRVVAMIAPHLRPGALVLDVGSVKVGPADIMQRGLPMHVDIVATHPLFGPQSARDGIAGLKIAVCPVRGTKFRRVAAFLKKHLALDVIVTTPEDHDREAAMVQGLTHLIAKVLVQMEPLPTRMTTKSFDLMMQAVGMVRHDAPEVFQAIERANPYAPKVRKHFFALADRINEELDHQSRRPSSLDDMQPILNENTAKLLNMADAYPK</sequence>
<dbReference type="GO" id="GO:0004665">
    <property type="term" value="F:prephenate dehydrogenase (NADP+) activity"/>
    <property type="evidence" value="ECO:0007669"/>
    <property type="project" value="InterPro"/>
</dbReference>
<evidence type="ECO:0000259" key="2">
    <source>
        <dbReference type="PROSITE" id="PS51176"/>
    </source>
</evidence>
<accession>A0A1J6HM46</accession>
<evidence type="ECO:0000256" key="1">
    <source>
        <dbReference type="ARBA" id="ARBA00023002"/>
    </source>
</evidence>
<evidence type="ECO:0000313" key="3">
    <source>
        <dbReference type="EMBL" id="OIS94045.1"/>
    </source>
</evidence>